<feature type="region of interest" description="Disordered" evidence="1">
    <location>
        <begin position="180"/>
        <end position="216"/>
    </location>
</feature>
<gene>
    <name evidence="3" type="ORF">Prum_072780</name>
</gene>
<dbReference type="Proteomes" id="UP000482960">
    <property type="component" value="Unassembled WGS sequence"/>
</dbReference>
<dbReference type="AlphaFoldDB" id="A0A6V8LHN9"/>
<proteinExistence type="predicted"/>
<evidence type="ECO:0000313" key="3">
    <source>
        <dbReference type="EMBL" id="GFJ93636.1"/>
    </source>
</evidence>
<feature type="compositionally biased region" description="Low complexity" evidence="1">
    <location>
        <begin position="197"/>
        <end position="206"/>
    </location>
</feature>
<name>A0A6V8LHN9_9ACTN</name>
<organism evidence="3 4">
    <name type="scientific">Phytohabitans rumicis</name>
    <dbReference type="NCBI Taxonomy" id="1076125"/>
    <lineage>
        <taxon>Bacteria</taxon>
        <taxon>Bacillati</taxon>
        <taxon>Actinomycetota</taxon>
        <taxon>Actinomycetes</taxon>
        <taxon>Micromonosporales</taxon>
        <taxon>Micromonosporaceae</taxon>
    </lineage>
</organism>
<accession>A0A6V8LHN9</accession>
<keyword evidence="2" id="KW-0472">Membrane</keyword>
<dbReference type="RefSeq" id="WP_173080338.1">
    <property type="nucleotide sequence ID" value="NZ_BAABJB010000001.1"/>
</dbReference>
<feature type="transmembrane region" description="Helical" evidence="2">
    <location>
        <begin position="154"/>
        <end position="172"/>
    </location>
</feature>
<comment type="caution">
    <text evidence="3">The sequence shown here is derived from an EMBL/GenBank/DDBJ whole genome shotgun (WGS) entry which is preliminary data.</text>
</comment>
<protein>
    <submittedName>
        <fullName evidence="3">Uncharacterized protein</fullName>
    </submittedName>
</protein>
<dbReference type="EMBL" id="BLPG01000001">
    <property type="protein sequence ID" value="GFJ93636.1"/>
    <property type="molecule type" value="Genomic_DNA"/>
</dbReference>
<reference evidence="3 4" key="2">
    <citation type="submission" date="2020-03" db="EMBL/GenBank/DDBJ databases">
        <authorList>
            <person name="Ichikawa N."/>
            <person name="Kimura A."/>
            <person name="Kitahashi Y."/>
            <person name="Uohara A."/>
        </authorList>
    </citation>
    <scope>NUCLEOTIDE SEQUENCE [LARGE SCALE GENOMIC DNA]</scope>
    <source>
        <strain evidence="3 4">NBRC 108638</strain>
    </source>
</reference>
<keyword evidence="4" id="KW-1185">Reference proteome</keyword>
<reference evidence="3 4" key="1">
    <citation type="submission" date="2020-03" db="EMBL/GenBank/DDBJ databases">
        <title>Whole genome shotgun sequence of Phytohabitans rumicis NBRC 108638.</title>
        <authorList>
            <person name="Komaki H."/>
            <person name="Tamura T."/>
        </authorList>
    </citation>
    <scope>NUCLEOTIDE SEQUENCE [LARGE SCALE GENOMIC DNA]</scope>
    <source>
        <strain evidence="3 4">NBRC 108638</strain>
    </source>
</reference>
<keyword evidence="2" id="KW-1133">Transmembrane helix</keyword>
<sequence length="343" mass="36021">MSESARSSGRPDPAEAQTAAEFVRALRRLKQWTGQGYRQLEKSAGVAGQALPRSTLTAALARDTLPRDDLVAAFVRTCGGDDSEVERWVAARRRIAAATGPDGPEPALAARVEALDPPSQAPIPESVTGRGGIGAALADLVPPAVRRGSWPIRVLVSALCAVVAITVVAAVVSTVRDLTGPTGTDPAGRGPSNPDLSASSTSTRTSPPLGGQGSEWVKVNSGENVTLADEQAIDFETGTVGSWNDKNPGFDVGLTQRADRLVAPAQPASLALLDAPGEESADRCTTTPPDRWDSNIHGFHKVKAGANICVTTGERRCVMITVDRPPDSVVAVLTFHYTTWERH</sequence>
<evidence type="ECO:0000256" key="2">
    <source>
        <dbReference type="SAM" id="Phobius"/>
    </source>
</evidence>
<keyword evidence="2" id="KW-0812">Transmembrane</keyword>
<evidence type="ECO:0000256" key="1">
    <source>
        <dbReference type="SAM" id="MobiDB-lite"/>
    </source>
</evidence>
<evidence type="ECO:0000313" key="4">
    <source>
        <dbReference type="Proteomes" id="UP000482960"/>
    </source>
</evidence>